<protein>
    <submittedName>
        <fullName evidence="1">MmcQ/YjbR family DNA-binding protein</fullName>
    </submittedName>
</protein>
<organism evidence="1 2">
    <name type="scientific">Listeria aquatica</name>
    <dbReference type="NCBI Taxonomy" id="1494960"/>
    <lineage>
        <taxon>Bacteria</taxon>
        <taxon>Bacillati</taxon>
        <taxon>Bacillota</taxon>
        <taxon>Bacilli</taxon>
        <taxon>Bacillales</taxon>
        <taxon>Listeriaceae</taxon>
        <taxon>Listeria</taxon>
    </lineage>
</organism>
<dbReference type="GO" id="GO:0003677">
    <property type="term" value="F:DNA binding"/>
    <property type="evidence" value="ECO:0007669"/>
    <property type="project" value="UniProtKB-KW"/>
</dbReference>
<accession>A0A841ZMZ8</accession>
<keyword evidence="1" id="KW-0238">DNA-binding</keyword>
<dbReference type="Proteomes" id="UP000559885">
    <property type="component" value="Unassembled WGS sequence"/>
</dbReference>
<evidence type="ECO:0000313" key="1">
    <source>
        <dbReference type="EMBL" id="MBC1520862.1"/>
    </source>
</evidence>
<evidence type="ECO:0000313" key="2">
    <source>
        <dbReference type="Proteomes" id="UP000559885"/>
    </source>
</evidence>
<dbReference type="Gene3D" id="3.90.1150.30">
    <property type="match status" value="1"/>
</dbReference>
<gene>
    <name evidence="1" type="ORF">HB912_04250</name>
</gene>
<sequence length="126" mass="14737">MLEKDPFNLEKRIDFCLTLKGAVETFPFGENFHVMRVGEKMFALIHYKEGQLFVSAKCEPDKAERLREEYEAIIPGYHLNKTHWISVVTTQDQKIDFELEKAILTNSYQLVLSKLSKKKQAEIHSF</sequence>
<dbReference type="SUPFAM" id="SSF142906">
    <property type="entry name" value="YjbR-like"/>
    <property type="match status" value="1"/>
</dbReference>
<dbReference type="Pfam" id="PF04237">
    <property type="entry name" value="YjbR"/>
    <property type="match status" value="1"/>
</dbReference>
<name>A0A841ZMZ8_9LIST</name>
<dbReference type="PANTHER" id="PTHR35145:SF1">
    <property type="entry name" value="CYTOPLASMIC PROTEIN"/>
    <property type="match status" value="1"/>
</dbReference>
<dbReference type="EMBL" id="JAARRM010000001">
    <property type="protein sequence ID" value="MBC1520862.1"/>
    <property type="molecule type" value="Genomic_DNA"/>
</dbReference>
<dbReference type="PANTHER" id="PTHR35145">
    <property type="entry name" value="CYTOPLASMIC PROTEIN-RELATED"/>
    <property type="match status" value="1"/>
</dbReference>
<dbReference type="AlphaFoldDB" id="A0A841ZMZ8"/>
<reference evidence="1 2" key="1">
    <citation type="submission" date="2020-03" db="EMBL/GenBank/DDBJ databases">
        <title>Soil Listeria distribution.</title>
        <authorList>
            <person name="Liao J."/>
            <person name="Wiedmann M."/>
        </authorList>
    </citation>
    <scope>NUCLEOTIDE SEQUENCE [LARGE SCALE GENOMIC DNA]</scope>
    <source>
        <strain evidence="1 2">FSL L7-1507</strain>
    </source>
</reference>
<dbReference type="InterPro" id="IPR038056">
    <property type="entry name" value="YjbR-like_sf"/>
</dbReference>
<proteinExistence type="predicted"/>
<comment type="caution">
    <text evidence="1">The sequence shown here is derived from an EMBL/GenBank/DDBJ whole genome shotgun (WGS) entry which is preliminary data.</text>
</comment>
<dbReference type="RefSeq" id="WP_185372369.1">
    <property type="nucleotide sequence ID" value="NZ_JAARRM010000001.1"/>
</dbReference>
<dbReference type="InterPro" id="IPR058532">
    <property type="entry name" value="YjbR/MT2646/Rv2570-like"/>
</dbReference>
<dbReference type="InterPro" id="IPR007351">
    <property type="entry name" value="YjbR"/>
</dbReference>